<keyword evidence="3" id="KW-1185">Reference proteome</keyword>
<dbReference type="Proteomes" id="UP001350748">
    <property type="component" value="Unassembled WGS sequence"/>
</dbReference>
<reference evidence="2 3" key="1">
    <citation type="submission" date="2024-02" db="EMBL/GenBank/DDBJ databases">
        <authorList>
            <person name="Grouzdev D."/>
        </authorList>
    </citation>
    <scope>NUCLEOTIDE SEQUENCE [LARGE SCALE GENOMIC DNA]</scope>
    <source>
        <strain evidence="2 3">9N</strain>
    </source>
</reference>
<organism evidence="2 3">
    <name type="scientific">Methylocystis borbori</name>
    <dbReference type="NCBI Taxonomy" id="3118750"/>
    <lineage>
        <taxon>Bacteria</taxon>
        <taxon>Pseudomonadati</taxon>
        <taxon>Pseudomonadota</taxon>
        <taxon>Alphaproteobacteria</taxon>
        <taxon>Hyphomicrobiales</taxon>
        <taxon>Methylocystaceae</taxon>
        <taxon>Methylocystis</taxon>
    </lineage>
</organism>
<feature type="region of interest" description="Disordered" evidence="1">
    <location>
        <begin position="1"/>
        <end position="30"/>
    </location>
</feature>
<dbReference type="EMBL" id="JAZHYN010000001">
    <property type="protein sequence ID" value="MEF3365083.1"/>
    <property type="molecule type" value="Genomic_DNA"/>
</dbReference>
<feature type="compositionally biased region" description="Basic and acidic residues" evidence="1">
    <location>
        <begin position="1"/>
        <end position="10"/>
    </location>
</feature>
<evidence type="ECO:0000313" key="2">
    <source>
        <dbReference type="EMBL" id="MEF3365083.1"/>
    </source>
</evidence>
<comment type="caution">
    <text evidence="2">The sequence shown here is derived from an EMBL/GenBank/DDBJ whole genome shotgun (WGS) entry which is preliminary data.</text>
</comment>
<evidence type="ECO:0000313" key="3">
    <source>
        <dbReference type="Proteomes" id="UP001350748"/>
    </source>
</evidence>
<gene>
    <name evidence="2" type="ORF">V3H18_00890</name>
</gene>
<name>A0ABU7XCG6_9HYPH</name>
<dbReference type="Pfam" id="PF04891">
    <property type="entry name" value="NifQ"/>
    <property type="match status" value="1"/>
</dbReference>
<accession>A0ABU7XCG6</accession>
<proteinExistence type="predicted"/>
<sequence length="243" mass="26605">MAPFNAEHHAAPRASAGRVPNDANDRTPNAPASEVCAAALYRKLTGVSPEAAIIDIDEDFDRHVLACVLALAATEPAPLTSQTGLTEAELESLISRTFVDSKFTAPPSSDRARAAGVDEDEIEIVRDLLAANRSTQGDCGLWLAAMVARRALEPNHLWEDLGLRNRTELTRLLERHFGPLAIRNDKNMRWKRFIYRVMCEADGFVMCSTPVCTNCADYNQCFGEEAGLSRVAGDGVSKETMRD</sequence>
<dbReference type="InterPro" id="IPR006975">
    <property type="entry name" value="NifQ"/>
</dbReference>
<evidence type="ECO:0000256" key="1">
    <source>
        <dbReference type="SAM" id="MobiDB-lite"/>
    </source>
</evidence>
<protein>
    <submittedName>
        <fullName evidence="2">Nitrogen fixation protein NifQ</fullName>
    </submittedName>
</protein>